<gene>
    <name evidence="1" type="ORF">CCAX7_58830</name>
</gene>
<evidence type="ECO:0000313" key="2">
    <source>
        <dbReference type="Proteomes" id="UP000287394"/>
    </source>
</evidence>
<reference evidence="1 2" key="1">
    <citation type="journal article" date="2019" name="Int. J. Syst. Evol. Microbiol.">
        <title>Capsulimonas corticalis gen. nov., sp. nov., an aerobic capsulated bacterium, of a novel bacterial order, Capsulimonadales ord. nov., of the class Armatimonadia of the phylum Armatimonadetes.</title>
        <authorList>
            <person name="Li J."/>
            <person name="Kudo C."/>
            <person name="Tonouchi A."/>
        </authorList>
    </citation>
    <scope>NUCLEOTIDE SEQUENCE [LARGE SCALE GENOMIC DNA]</scope>
    <source>
        <strain evidence="1 2">AX-7</strain>
    </source>
</reference>
<dbReference type="KEGG" id="ccot:CCAX7_58830"/>
<dbReference type="AlphaFoldDB" id="A0A402CZU6"/>
<dbReference type="Proteomes" id="UP000287394">
    <property type="component" value="Chromosome"/>
</dbReference>
<keyword evidence="2" id="KW-1185">Reference proteome</keyword>
<proteinExistence type="predicted"/>
<name>A0A402CZU6_9BACT</name>
<accession>A0A402CZU6</accession>
<evidence type="ECO:0000313" key="1">
    <source>
        <dbReference type="EMBL" id="BDI33832.1"/>
    </source>
</evidence>
<dbReference type="EMBL" id="AP025739">
    <property type="protein sequence ID" value="BDI33832.1"/>
    <property type="molecule type" value="Genomic_DNA"/>
</dbReference>
<sequence length="361" mass="39756">MLASLFNGQVRFPALDVRARLAPFRSPAPKTSITGADAIVDVTWGAKTYTFVVECKTQSTPKIIDAAIGQATRYSQDMGLLPMIFTPYLSREALERLEAAGISGVDLSGNGIIHVPGEIFIYQSGAPNRYPSRRQGPNPYRGASSLVARTLAIQTEFGSSRAIEKFIAERGGMITQGAISKALNELEDDLVILREQRAIRVLQYDVLLDALVRHFERPDPHEARSCKVSGSPGEIQKIIVDQAIKQSEKVIVTGLGSASHYTAMAQSPPIPIYCRRLDLLDGYADFESRFPNVVIKRMADPGVYYDAHMEGGLPWASPVQTYLELMNGGARDREMADNVRRFFSMEIGKKQSISDETNNNA</sequence>
<organism evidence="1 2">
    <name type="scientific">Capsulimonas corticalis</name>
    <dbReference type="NCBI Taxonomy" id="2219043"/>
    <lineage>
        <taxon>Bacteria</taxon>
        <taxon>Bacillati</taxon>
        <taxon>Armatimonadota</taxon>
        <taxon>Armatimonadia</taxon>
        <taxon>Capsulimonadales</taxon>
        <taxon>Capsulimonadaceae</taxon>
        <taxon>Capsulimonas</taxon>
    </lineage>
</organism>
<protein>
    <submittedName>
        <fullName evidence="1">Uncharacterized protein</fullName>
    </submittedName>
</protein>